<reference evidence="1" key="1">
    <citation type="submission" date="2022-09" db="EMBL/GenBank/DDBJ databases">
        <title>Enrichment on poylsaccharides allowed isolation of novel metabolic and taxonomic groups of Haloarchaea.</title>
        <authorList>
            <person name="Sorokin D.Y."/>
            <person name="Elcheninov A.G."/>
            <person name="Khizhniak T.V."/>
            <person name="Kolganova T.V."/>
            <person name="Kublanov I.V."/>
        </authorList>
    </citation>
    <scope>NUCLEOTIDE SEQUENCE</scope>
    <source>
        <strain evidence="1">AArc-xg1-1</strain>
    </source>
</reference>
<gene>
    <name evidence="1" type="ORF">OB960_18765</name>
</gene>
<organism evidence="1 2">
    <name type="scientific">Natronoglomus mannanivorans</name>
    <dbReference type="NCBI Taxonomy" id="2979990"/>
    <lineage>
        <taxon>Archaea</taxon>
        <taxon>Methanobacteriati</taxon>
        <taxon>Methanobacteriota</taxon>
        <taxon>Stenosarchaea group</taxon>
        <taxon>Halobacteria</taxon>
        <taxon>Halobacteriales</taxon>
        <taxon>Natrialbaceae</taxon>
        <taxon>Natronoglomus</taxon>
    </lineage>
</organism>
<comment type="caution">
    <text evidence="1">The sequence shown here is derived from an EMBL/GenBank/DDBJ whole genome shotgun (WGS) entry which is preliminary data.</text>
</comment>
<dbReference type="RefSeq" id="WP_338005251.1">
    <property type="nucleotide sequence ID" value="NZ_JAOPKA010000015.1"/>
</dbReference>
<protein>
    <submittedName>
        <fullName evidence="1">Uncharacterized protein</fullName>
    </submittedName>
</protein>
<evidence type="ECO:0000313" key="2">
    <source>
        <dbReference type="Proteomes" id="UP001321018"/>
    </source>
</evidence>
<accession>A0AAP2Z206</accession>
<dbReference type="Proteomes" id="UP001321018">
    <property type="component" value="Unassembled WGS sequence"/>
</dbReference>
<sequence length="123" mass="13724">MKGNIGATITVESYADVAADRHLHDDDPQTVARELNEHGLKPDWIIAWVPGWVLEDKSIGTVDGSAHIISGRVDEEREKAICVVVGRAESWLPKSQIRIYRRVDPDGPLWIPQGDRDAEEVDC</sequence>
<evidence type="ECO:0000313" key="1">
    <source>
        <dbReference type="EMBL" id="MCU4743432.1"/>
    </source>
</evidence>
<dbReference type="EMBL" id="JAOPKA010000015">
    <property type="protein sequence ID" value="MCU4743432.1"/>
    <property type="molecule type" value="Genomic_DNA"/>
</dbReference>
<proteinExistence type="predicted"/>
<name>A0AAP2Z206_9EURY</name>
<dbReference type="AlphaFoldDB" id="A0AAP2Z206"/>